<keyword evidence="6 8" id="KW-0862">Zinc</keyword>
<keyword evidence="1 8" id="KW-0645">Protease</keyword>
<dbReference type="GO" id="GO:0004222">
    <property type="term" value="F:metalloendopeptidase activity"/>
    <property type="evidence" value="ECO:0007669"/>
    <property type="project" value="InterPro"/>
</dbReference>
<feature type="binding site" evidence="8">
    <location>
        <position position="122"/>
    </location>
    <ligand>
        <name>Zn(2+)</name>
        <dbReference type="ChEBI" id="CHEBI:29105"/>
        <note>catalytic</note>
    </ligand>
</feature>
<name>A0A4Q7ZAU5_9GAMM</name>
<evidence type="ECO:0000259" key="9">
    <source>
        <dbReference type="Pfam" id="PF01435"/>
    </source>
</evidence>
<gene>
    <name evidence="10" type="ORF">EV700_1616</name>
</gene>
<keyword evidence="5 8" id="KW-0378">Hydrolase</keyword>
<evidence type="ECO:0000313" key="11">
    <source>
        <dbReference type="Proteomes" id="UP000292423"/>
    </source>
</evidence>
<dbReference type="GO" id="GO:0016020">
    <property type="term" value="C:membrane"/>
    <property type="evidence" value="ECO:0007669"/>
    <property type="project" value="InterPro"/>
</dbReference>
<dbReference type="GO" id="GO:0008270">
    <property type="term" value="F:zinc ion binding"/>
    <property type="evidence" value="ECO:0007669"/>
    <property type="project" value="UniProtKB-UniRule"/>
</dbReference>
<evidence type="ECO:0000256" key="1">
    <source>
        <dbReference type="ARBA" id="ARBA00022670"/>
    </source>
</evidence>
<comment type="subcellular location">
    <subcellularLocation>
        <location evidence="8">Periplasm</location>
    </subcellularLocation>
</comment>
<keyword evidence="3 8" id="KW-0732">Signal</keyword>
<comment type="function">
    <text evidence="8">Functions as both a chaperone and a metalloprotease. Maintains the integrity of the outer membrane by promoting either the assembly or the elimination of outer membrane proteins, depending on their folding state.</text>
</comment>
<organism evidence="10 11">
    <name type="scientific">Fluviicoccus keumensis</name>
    <dbReference type="NCBI Taxonomy" id="1435465"/>
    <lineage>
        <taxon>Bacteria</taxon>
        <taxon>Pseudomonadati</taxon>
        <taxon>Pseudomonadota</taxon>
        <taxon>Gammaproteobacteria</taxon>
        <taxon>Moraxellales</taxon>
        <taxon>Moraxellaceae</taxon>
        <taxon>Fluviicoccus</taxon>
    </lineage>
</organism>
<sequence length="467" mass="51484">MAVMLASAPHLVRAGDLPALDNSATQSSIDESRLGDAFLRKLRNSTPVIDDPMLQAWVENLSYQLAFHAGLPQPALQVVMIPDRSINAFAVPGGIIGVNAGLFLYAENESEFAAVLAHELAHVQQKHYSRSVQEAGNSNWLYLGALLASIALAASSSSDAGIALGMSSQAAMIQQQLAYSRQHEREADRIGMQTLVSAGYSPMGMPDFFGRLERESRQVGFLPDFLLTHPLTQDRIADSLNRARSLPLNGSTDSRGYRLIRIRLMSLLNSADSQMLNGYREQIKQHPDLEEARFGLALALSNLRQFDQARAEMDALLKQHPETVDYIVARADIELADNHPDAAQALLQKALALTPDSVTLRLYAAHAAILNLQPDAAMNWLEPLSRSRAQDPSVWELMSEAALQRKDSVGVLRGRAELRFLTGQGDKAVKDLEQAIRMAKGNYPMQARLQQRLDKMRELSADDKEIK</sequence>
<proteinExistence type="inferred from homology"/>
<dbReference type="GO" id="GO:0042597">
    <property type="term" value="C:periplasmic space"/>
    <property type="evidence" value="ECO:0007669"/>
    <property type="project" value="UniProtKB-SubCell"/>
</dbReference>
<dbReference type="AlphaFoldDB" id="A0A4Q7ZAU5"/>
<evidence type="ECO:0000256" key="8">
    <source>
        <dbReference type="HAMAP-Rule" id="MF_00997"/>
    </source>
</evidence>
<keyword evidence="2 8" id="KW-0479">Metal-binding</keyword>
<keyword evidence="4 8" id="KW-0574">Periplasm</keyword>
<feature type="domain" description="Peptidase M48" evidence="9">
    <location>
        <begin position="54"/>
        <end position="238"/>
    </location>
</feature>
<dbReference type="SUPFAM" id="SSF48452">
    <property type="entry name" value="TPR-like"/>
    <property type="match status" value="1"/>
</dbReference>
<dbReference type="Pfam" id="PF01435">
    <property type="entry name" value="Peptidase_M48"/>
    <property type="match status" value="1"/>
</dbReference>
<dbReference type="Gene3D" id="1.25.40.10">
    <property type="entry name" value="Tetratricopeptide repeat domain"/>
    <property type="match status" value="1"/>
</dbReference>
<dbReference type="SMART" id="SM00028">
    <property type="entry name" value="TPR"/>
    <property type="match status" value="3"/>
</dbReference>
<keyword evidence="11" id="KW-1185">Reference proteome</keyword>
<dbReference type="PANTHER" id="PTHR22726:SF1">
    <property type="entry name" value="METALLOENDOPEPTIDASE OMA1, MITOCHONDRIAL"/>
    <property type="match status" value="1"/>
</dbReference>
<dbReference type="EMBL" id="SHKX01000011">
    <property type="protein sequence ID" value="RZU47221.1"/>
    <property type="molecule type" value="Genomic_DNA"/>
</dbReference>
<dbReference type="RefSeq" id="WP_165391383.1">
    <property type="nucleotide sequence ID" value="NZ_SHKX01000011.1"/>
</dbReference>
<dbReference type="PANTHER" id="PTHR22726">
    <property type="entry name" value="METALLOENDOPEPTIDASE OMA1"/>
    <property type="match status" value="1"/>
</dbReference>
<dbReference type="InterPro" id="IPR051156">
    <property type="entry name" value="Mito/Outer_Membr_Metalloprot"/>
</dbReference>
<feature type="active site" description="Proton donor" evidence="8">
    <location>
        <position position="188"/>
    </location>
</feature>
<dbReference type="HAMAP" id="MF_00997">
    <property type="entry name" value="Protease_BepA"/>
    <property type="match status" value="1"/>
</dbReference>
<dbReference type="Pfam" id="PF14559">
    <property type="entry name" value="TPR_19"/>
    <property type="match status" value="1"/>
</dbReference>
<keyword evidence="7 8" id="KW-0482">Metalloprotease</keyword>
<dbReference type="Proteomes" id="UP000292423">
    <property type="component" value="Unassembled WGS sequence"/>
</dbReference>
<feature type="active site" evidence="8">
    <location>
        <position position="119"/>
    </location>
</feature>
<dbReference type="InterPro" id="IPR011990">
    <property type="entry name" value="TPR-like_helical_dom_sf"/>
</dbReference>
<dbReference type="InterPro" id="IPR030873">
    <property type="entry name" value="Protease_BepA"/>
</dbReference>
<dbReference type="EC" id="3.4.-.-" evidence="8"/>
<protein>
    <recommendedName>
        <fullName evidence="8">Putative beta-barrel assembly-enhancing protease</fullName>
        <ecNumber evidence="8">3.4.-.-</ecNumber>
    </recommendedName>
</protein>
<evidence type="ECO:0000313" key="10">
    <source>
        <dbReference type="EMBL" id="RZU47221.1"/>
    </source>
</evidence>
<dbReference type="InterPro" id="IPR019734">
    <property type="entry name" value="TPR_rpt"/>
</dbReference>
<reference evidence="10 11" key="1">
    <citation type="submission" date="2019-02" db="EMBL/GenBank/DDBJ databases">
        <title>Genomic Encyclopedia of Type Strains, Phase IV (KMG-IV): sequencing the most valuable type-strain genomes for metagenomic binning, comparative biology and taxonomic classification.</title>
        <authorList>
            <person name="Goeker M."/>
        </authorList>
    </citation>
    <scope>NUCLEOTIDE SEQUENCE [LARGE SCALE GENOMIC DNA]</scope>
    <source>
        <strain evidence="10 11">DSM 105135</strain>
    </source>
</reference>
<feature type="binding site" evidence="8">
    <location>
        <position position="118"/>
    </location>
    <ligand>
        <name>Zn(2+)</name>
        <dbReference type="ChEBI" id="CHEBI:29105"/>
        <note>catalytic</note>
    </ligand>
</feature>
<evidence type="ECO:0000256" key="7">
    <source>
        <dbReference type="ARBA" id="ARBA00023049"/>
    </source>
</evidence>
<dbReference type="GO" id="GO:0051603">
    <property type="term" value="P:proteolysis involved in protein catabolic process"/>
    <property type="evidence" value="ECO:0007669"/>
    <property type="project" value="TreeGrafter"/>
</dbReference>
<accession>A0A4Q7ZAU5</accession>
<evidence type="ECO:0000256" key="5">
    <source>
        <dbReference type="ARBA" id="ARBA00022801"/>
    </source>
</evidence>
<comment type="similarity">
    <text evidence="8">Belongs to the peptidase M48 family. BepA subfamily.</text>
</comment>
<evidence type="ECO:0000256" key="2">
    <source>
        <dbReference type="ARBA" id="ARBA00022723"/>
    </source>
</evidence>
<feature type="binding site" evidence="8">
    <location>
        <position position="184"/>
    </location>
    <ligand>
        <name>Zn(2+)</name>
        <dbReference type="ChEBI" id="CHEBI:29105"/>
        <note>catalytic</note>
    </ligand>
</feature>
<dbReference type="InterPro" id="IPR001915">
    <property type="entry name" value="Peptidase_M48"/>
</dbReference>
<evidence type="ECO:0000256" key="6">
    <source>
        <dbReference type="ARBA" id="ARBA00022833"/>
    </source>
</evidence>
<dbReference type="Gene3D" id="3.30.2010.10">
    <property type="entry name" value="Metalloproteases ('zincins'), catalytic domain"/>
    <property type="match status" value="1"/>
</dbReference>
<evidence type="ECO:0000256" key="4">
    <source>
        <dbReference type="ARBA" id="ARBA00022764"/>
    </source>
</evidence>
<evidence type="ECO:0000256" key="3">
    <source>
        <dbReference type="ARBA" id="ARBA00022729"/>
    </source>
</evidence>
<comment type="cofactor">
    <cofactor evidence="8">
        <name>Zn(2+)</name>
        <dbReference type="ChEBI" id="CHEBI:29105"/>
    </cofactor>
    <text evidence="8">Binds 1 zinc ion per subunit.</text>
</comment>
<comment type="caution">
    <text evidence="10">The sequence shown here is derived from an EMBL/GenBank/DDBJ whole genome shotgun (WGS) entry which is preliminary data.</text>
</comment>